<evidence type="ECO:0000259" key="3">
    <source>
        <dbReference type="SMART" id="SM00062"/>
    </source>
</evidence>
<dbReference type="OrthoDB" id="9807134at2"/>
<evidence type="ECO:0000313" key="6">
    <source>
        <dbReference type="Proteomes" id="UP000325134"/>
    </source>
</evidence>
<feature type="signal peptide" evidence="2">
    <location>
        <begin position="1"/>
        <end position="20"/>
    </location>
</feature>
<reference evidence="5 6" key="1">
    <citation type="submission" date="2016-11" db="EMBL/GenBank/DDBJ databases">
        <authorList>
            <person name="Varghese N."/>
            <person name="Submissions S."/>
        </authorList>
    </citation>
    <scope>NUCLEOTIDE SEQUENCE [LARGE SCALE GENOMIC DNA]</scope>
    <source>
        <strain evidence="5 6">DSM 29341</strain>
    </source>
</reference>
<organism evidence="5 6">
    <name type="scientific">Ruegeria intermedia</name>
    <dbReference type="NCBI Taxonomy" id="996115"/>
    <lineage>
        <taxon>Bacteria</taxon>
        <taxon>Pseudomonadati</taxon>
        <taxon>Pseudomonadota</taxon>
        <taxon>Alphaproteobacteria</taxon>
        <taxon>Rhodobacterales</taxon>
        <taxon>Roseobacteraceae</taxon>
        <taxon>Ruegeria</taxon>
    </lineage>
</organism>
<dbReference type="SMART" id="SM00079">
    <property type="entry name" value="PBPe"/>
    <property type="match status" value="1"/>
</dbReference>
<feature type="chain" id="PRO_5012477162" evidence="2">
    <location>
        <begin position="21"/>
        <end position="249"/>
    </location>
</feature>
<evidence type="ECO:0000256" key="2">
    <source>
        <dbReference type="SAM" id="SignalP"/>
    </source>
</evidence>
<name>A0A1M4Y0E5_9RHOB</name>
<keyword evidence="6" id="KW-1185">Reference proteome</keyword>
<dbReference type="Pfam" id="PF00497">
    <property type="entry name" value="SBP_bac_3"/>
    <property type="match status" value="1"/>
</dbReference>
<dbReference type="InterPro" id="IPR001638">
    <property type="entry name" value="Solute-binding_3/MltF_N"/>
</dbReference>
<dbReference type="RefSeq" id="WP_149776086.1">
    <property type="nucleotide sequence ID" value="NZ_FQVK01000013.1"/>
</dbReference>
<feature type="domain" description="Ionotropic glutamate receptor C-terminal" evidence="4">
    <location>
        <begin position="22"/>
        <end position="235"/>
    </location>
</feature>
<dbReference type="Proteomes" id="UP000325134">
    <property type="component" value="Unassembled WGS sequence"/>
</dbReference>
<dbReference type="PANTHER" id="PTHR35936">
    <property type="entry name" value="MEMBRANE-BOUND LYTIC MUREIN TRANSGLYCOSYLASE F"/>
    <property type="match status" value="1"/>
</dbReference>
<protein>
    <submittedName>
        <fullName evidence="5">Amino acid ABC transporter substrate-binding protein, PAAT family</fullName>
    </submittedName>
</protein>
<feature type="domain" description="Solute-binding protein family 3/N-terminal" evidence="3">
    <location>
        <begin position="22"/>
        <end position="236"/>
    </location>
</feature>
<keyword evidence="1 2" id="KW-0732">Signal</keyword>
<dbReference type="AlphaFoldDB" id="A0A1M4Y0E5"/>
<evidence type="ECO:0000259" key="4">
    <source>
        <dbReference type="SMART" id="SM00079"/>
    </source>
</evidence>
<dbReference type="SMART" id="SM00062">
    <property type="entry name" value="PBPb"/>
    <property type="match status" value="1"/>
</dbReference>
<dbReference type="GO" id="GO:0015276">
    <property type="term" value="F:ligand-gated monoatomic ion channel activity"/>
    <property type="evidence" value="ECO:0007669"/>
    <property type="project" value="InterPro"/>
</dbReference>
<dbReference type="PANTHER" id="PTHR35936:SF19">
    <property type="entry name" value="AMINO-ACID-BINDING PROTEIN YXEM-RELATED"/>
    <property type="match status" value="1"/>
</dbReference>
<gene>
    <name evidence="5" type="ORF">SAMN05444279_11381</name>
</gene>
<dbReference type="GO" id="GO:0016020">
    <property type="term" value="C:membrane"/>
    <property type="evidence" value="ECO:0007669"/>
    <property type="project" value="InterPro"/>
</dbReference>
<dbReference type="Gene3D" id="3.40.190.10">
    <property type="entry name" value="Periplasmic binding protein-like II"/>
    <property type="match status" value="2"/>
</dbReference>
<dbReference type="SUPFAM" id="SSF53850">
    <property type="entry name" value="Periplasmic binding protein-like II"/>
    <property type="match status" value="1"/>
</dbReference>
<proteinExistence type="predicted"/>
<accession>A0A1M4Y0E5</accession>
<sequence>MKNLILTTAALALGAGMAMADTVRMGTEGAYPPYNFINDAGEIDGFEREVGDELCKRAQLECEWVKNDWDSIIPNLVSGNYDTIIAGMSITAERDEVIDFTQDYFPPTASAYVATSPDVDVTSGVVAAQTATIQAGHVAESGATLVEFATPEETIAAVRNGEADAVLADRDYLVPLVEESNGELVFVGDPVPLGGGIGMGLRESDTELREKFDAAITSMKQDGTLNEMLKKWFGEDTATYAPDGSVVTN</sequence>
<dbReference type="InterPro" id="IPR001320">
    <property type="entry name" value="Iontro_rcpt_C"/>
</dbReference>
<dbReference type="CDD" id="cd13698">
    <property type="entry name" value="PBP2_HisGluGlnArgOpine"/>
    <property type="match status" value="1"/>
</dbReference>
<evidence type="ECO:0000313" key="5">
    <source>
        <dbReference type="EMBL" id="SHE99066.1"/>
    </source>
</evidence>
<dbReference type="EMBL" id="FQVK01000013">
    <property type="protein sequence ID" value="SHE99066.1"/>
    <property type="molecule type" value="Genomic_DNA"/>
</dbReference>
<evidence type="ECO:0000256" key="1">
    <source>
        <dbReference type="ARBA" id="ARBA00022729"/>
    </source>
</evidence>